<dbReference type="GO" id="GO:0005886">
    <property type="term" value="C:plasma membrane"/>
    <property type="evidence" value="ECO:0007669"/>
    <property type="project" value="TreeGrafter"/>
</dbReference>
<feature type="compositionally biased region" description="Low complexity" evidence="7">
    <location>
        <begin position="364"/>
        <end position="378"/>
    </location>
</feature>
<dbReference type="eggNOG" id="KOG1737">
    <property type="taxonomic scope" value="Eukaryota"/>
</dbReference>
<evidence type="ECO:0000259" key="8">
    <source>
        <dbReference type="PROSITE" id="PS50003"/>
    </source>
</evidence>
<dbReference type="PANTHER" id="PTHR10972:SF205">
    <property type="entry name" value="OXYSTEROL-BINDING PROTEIN 1"/>
    <property type="match status" value="1"/>
</dbReference>
<keyword evidence="3" id="KW-0597">Phosphoprotein</keyword>
<keyword evidence="10" id="KW-1185">Reference proteome</keyword>
<dbReference type="PANTHER" id="PTHR10972">
    <property type="entry name" value="OXYSTEROL-BINDING PROTEIN-RELATED"/>
    <property type="match status" value="1"/>
</dbReference>
<evidence type="ECO:0000256" key="3">
    <source>
        <dbReference type="ARBA" id="ARBA00022553"/>
    </source>
</evidence>
<dbReference type="EMBL" id="CAEY01000071">
    <property type="status" value="NOT_ANNOTATED_CDS"/>
    <property type="molecule type" value="Genomic_DNA"/>
</dbReference>
<feature type="compositionally biased region" description="Polar residues" evidence="7">
    <location>
        <begin position="285"/>
        <end position="302"/>
    </location>
</feature>
<keyword evidence="4" id="KW-0445">Lipid transport</keyword>
<accession>T1KGV7</accession>
<keyword evidence="2" id="KW-0813">Transport</keyword>
<dbReference type="Proteomes" id="UP000015104">
    <property type="component" value="Unassembled WGS sequence"/>
</dbReference>
<dbReference type="InterPro" id="IPR037239">
    <property type="entry name" value="OSBP_sf"/>
</dbReference>
<feature type="region of interest" description="Disordered" evidence="7">
    <location>
        <begin position="357"/>
        <end position="405"/>
    </location>
</feature>
<dbReference type="SMART" id="SM00233">
    <property type="entry name" value="PH"/>
    <property type="match status" value="1"/>
</dbReference>
<organism evidence="9 10">
    <name type="scientific">Tetranychus urticae</name>
    <name type="common">Two-spotted spider mite</name>
    <dbReference type="NCBI Taxonomy" id="32264"/>
    <lineage>
        <taxon>Eukaryota</taxon>
        <taxon>Metazoa</taxon>
        <taxon>Ecdysozoa</taxon>
        <taxon>Arthropoda</taxon>
        <taxon>Chelicerata</taxon>
        <taxon>Arachnida</taxon>
        <taxon>Acari</taxon>
        <taxon>Acariformes</taxon>
        <taxon>Trombidiformes</taxon>
        <taxon>Prostigmata</taxon>
        <taxon>Eleutherengona</taxon>
        <taxon>Raphignathae</taxon>
        <taxon>Tetranychoidea</taxon>
        <taxon>Tetranychidae</taxon>
        <taxon>Tetranychus</taxon>
    </lineage>
</organism>
<feature type="compositionally biased region" description="Basic and acidic residues" evidence="7">
    <location>
        <begin position="387"/>
        <end position="404"/>
    </location>
</feature>
<dbReference type="PROSITE" id="PS50003">
    <property type="entry name" value="PH_DOMAIN"/>
    <property type="match status" value="1"/>
</dbReference>
<evidence type="ECO:0000256" key="5">
    <source>
        <dbReference type="ARBA" id="ARBA00023121"/>
    </source>
</evidence>
<dbReference type="GO" id="GO:0032934">
    <property type="term" value="F:sterol binding"/>
    <property type="evidence" value="ECO:0007669"/>
    <property type="project" value="TreeGrafter"/>
</dbReference>
<keyword evidence="6" id="KW-0175">Coiled coil</keyword>
<dbReference type="FunFam" id="2.40.160.120:FF:000031">
    <property type="entry name" value="Oxysterol-binding protein 2"/>
    <property type="match status" value="1"/>
</dbReference>
<dbReference type="Gene3D" id="2.40.160.120">
    <property type="match status" value="1"/>
</dbReference>
<evidence type="ECO:0000256" key="4">
    <source>
        <dbReference type="ARBA" id="ARBA00023055"/>
    </source>
</evidence>
<reference evidence="10" key="1">
    <citation type="submission" date="2011-08" db="EMBL/GenBank/DDBJ databases">
        <authorList>
            <person name="Rombauts S."/>
        </authorList>
    </citation>
    <scope>NUCLEOTIDE SEQUENCE</scope>
    <source>
        <strain evidence="10">London</strain>
    </source>
</reference>
<dbReference type="GO" id="GO:0005829">
    <property type="term" value="C:cytosol"/>
    <property type="evidence" value="ECO:0007669"/>
    <property type="project" value="TreeGrafter"/>
</dbReference>
<dbReference type="SUPFAM" id="SSF50729">
    <property type="entry name" value="PH domain-like"/>
    <property type="match status" value="1"/>
</dbReference>
<evidence type="ECO:0000256" key="1">
    <source>
        <dbReference type="ARBA" id="ARBA00008842"/>
    </source>
</evidence>
<evidence type="ECO:0000313" key="10">
    <source>
        <dbReference type="Proteomes" id="UP000015104"/>
    </source>
</evidence>
<dbReference type="AlphaFoldDB" id="T1KGV7"/>
<dbReference type="OrthoDB" id="1854502at2759"/>
<evidence type="ECO:0000313" key="9">
    <source>
        <dbReference type="EnsemblMetazoa" id="tetur11g02170.1"/>
    </source>
</evidence>
<sequence length="807" mass="92406">MAMANYSGPQVPDTEMKGTLQKWANYMRGYQKRWFVLSKGLLSYYSSEADVSQNCRGSIKLASAIIYKQDNIRFVVQNGDQVFHLKAKNEQQRQNWMTALQCSKMLANRLQESEDEYYQKHIINSKKQDRSLQFLEPLNAKLNDLTNFNELIVKHGSALHKSFIALESIDNPVEAIKFCKSYNEKATVFRVTTIPMLKHCEEFVTLARNVVKKMEKLLNHEREARTSLEVVCAQLAKQYSQLEERVKREYANKNNTGGNTSDEDEFFEDAVTDFEVPVPGKALRASSQDYTENNCETVSNYQDDSSGGDDLPSDEETEDSPTSAAIGVRVRKNKLKNLNSTKGIEEVNIDVSISEEKAPADSDSTQSTSVPGTPSGSGKNDFDFDVEELKPPPFDPKRRTKIPERPNQSLNLWSFMKNCIGKELTKIPMPVNFNEPLSMLQRLTEDFEYAHLLHKAATIDDSCNQLVYIAAFCVSSYATTSVRLNKPFNPLLGETYECDRTSDLGWKSIAEQVSHHPPMLALHCEGKGWKCWSEFGLSSKFRGKYLQVNPVDISHLEFPDQGYHYTWHKVTTTIHNIIVGKLWVDNHGDMVITNHTTGDRCLLKFIPYSYFSRDVPRKVTGSIIDAKGEPRWVIQGTWDNRIEAARVHNKRRSSKGKPIWETSSPKLVWQRIYPPPEYDKMYNLTVLAVQLNEPEDGVAPTDSRLRPDQRLMEDGKWDEANQIKGFLEEKQRKVRRKREEEAAANPDADVTYAPTWFKLQIDPITNNPVHVYAGDYWQCKQNLDWTKCPEIFNFDRESDLKSIQGTD</sequence>
<protein>
    <recommendedName>
        <fullName evidence="8">PH domain-containing protein</fullName>
    </recommendedName>
</protein>
<dbReference type="InterPro" id="IPR011993">
    <property type="entry name" value="PH-like_dom_sf"/>
</dbReference>
<dbReference type="STRING" id="32264.T1KGV7"/>
<dbReference type="Pfam" id="PF00169">
    <property type="entry name" value="PH"/>
    <property type="match status" value="1"/>
</dbReference>
<dbReference type="GO" id="GO:0097038">
    <property type="term" value="C:perinuclear endoplasmic reticulum"/>
    <property type="evidence" value="ECO:0007669"/>
    <property type="project" value="TreeGrafter"/>
</dbReference>
<gene>
    <name evidence="9" type="primary">107364171</name>
</gene>
<feature type="domain" description="PH" evidence="8">
    <location>
        <begin position="13"/>
        <end position="105"/>
    </location>
</feature>
<dbReference type="SUPFAM" id="SSF144000">
    <property type="entry name" value="Oxysterol-binding protein-like"/>
    <property type="match status" value="1"/>
</dbReference>
<dbReference type="KEGG" id="tut:107364171"/>
<dbReference type="Gene3D" id="2.30.29.30">
    <property type="entry name" value="Pleckstrin-homology domain (PH domain)/Phosphotyrosine-binding domain (PTB)"/>
    <property type="match status" value="1"/>
</dbReference>
<proteinExistence type="inferred from homology"/>
<keyword evidence="5" id="KW-0446">Lipid-binding</keyword>
<dbReference type="HOGENOM" id="CLU_007105_5_1_1"/>
<dbReference type="OMA" id="EAHGYAN"/>
<feature type="region of interest" description="Disordered" evidence="7">
    <location>
        <begin position="282"/>
        <end position="326"/>
    </location>
</feature>
<name>T1KGV7_TETUR</name>
<evidence type="ECO:0000256" key="6">
    <source>
        <dbReference type="SAM" id="Coils"/>
    </source>
</evidence>
<comment type="similarity">
    <text evidence="1">Belongs to the OSBP family.</text>
</comment>
<evidence type="ECO:0000256" key="2">
    <source>
        <dbReference type="ARBA" id="ARBA00022448"/>
    </source>
</evidence>
<dbReference type="Pfam" id="PF01237">
    <property type="entry name" value="Oxysterol_BP"/>
    <property type="match status" value="1"/>
</dbReference>
<dbReference type="GO" id="GO:0006869">
    <property type="term" value="P:lipid transport"/>
    <property type="evidence" value="ECO:0007669"/>
    <property type="project" value="UniProtKB-KW"/>
</dbReference>
<dbReference type="InterPro" id="IPR001849">
    <property type="entry name" value="PH_domain"/>
</dbReference>
<dbReference type="InterPro" id="IPR000648">
    <property type="entry name" value="Oxysterol-bd"/>
</dbReference>
<evidence type="ECO:0000256" key="7">
    <source>
        <dbReference type="SAM" id="MobiDB-lite"/>
    </source>
</evidence>
<feature type="coiled-coil region" evidence="6">
    <location>
        <begin position="225"/>
        <end position="252"/>
    </location>
</feature>
<reference evidence="9" key="2">
    <citation type="submission" date="2015-06" db="UniProtKB">
        <authorList>
            <consortium name="EnsemblMetazoa"/>
        </authorList>
    </citation>
    <scope>IDENTIFICATION</scope>
</reference>
<dbReference type="EnsemblMetazoa" id="tetur11g02170.1">
    <property type="protein sequence ID" value="tetur11g02170.1"/>
    <property type="gene ID" value="tetur11g02170"/>
</dbReference>